<evidence type="ECO:0000313" key="5">
    <source>
        <dbReference type="Proteomes" id="UP000321685"/>
    </source>
</evidence>
<dbReference type="SUPFAM" id="SSF53335">
    <property type="entry name" value="S-adenosyl-L-methionine-dependent methyltransferases"/>
    <property type="match status" value="1"/>
</dbReference>
<keyword evidence="4" id="KW-0808">Transferase</keyword>
<evidence type="ECO:0000259" key="2">
    <source>
        <dbReference type="Pfam" id="PF08421"/>
    </source>
</evidence>
<dbReference type="RefSeq" id="WP_147111671.1">
    <property type="nucleotide sequence ID" value="NZ_BJVJ01000054.1"/>
</dbReference>
<dbReference type="InterPro" id="IPR038576">
    <property type="entry name" value="Methyltransf_Zn-bd_dom_put_sf"/>
</dbReference>
<name>A0A511DKW4_9PSEU</name>
<dbReference type="Pfam" id="PF08484">
    <property type="entry name" value="Methyltransf_14"/>
    <property type="match status" value="1"/>
</dbReference>
<gene>
    <name evidence="4" type="ORF">PSU4_44000</name>
</gene>
<dbReference type="Gene3D" id="3.40.50.720">
    <property type="entry name" value="NAD(P)-binding Rossmann-like Domain"/>
    <property type="match status" value="1"/>
</dbReference>
<evidence type="ECO:0000256" key="1">
    <source>
        <dbReference type="SAM" id="MobiDB-lite"/>
    </source>
</evidence>
<evidence type="ECO:0000259" key="3">
    <source>
        <dbReference type="Pfam" id="PF08484"/>
    </source>
</evidence>
<keyword evidence="5" id="KW-1185">Reference proteome</keyword>
<dbReference type="InterPro" id="IPR029063">
    <property type="entry name" value="SAM-dependent_MTases_sf"/>
</dbReference>
<feature type="domain" description="C-methyltransferase" evidence="3">
    <location>
        <begin position="210"/>
        <end position="361"/>
    </location>
</feature>
<feature type="domain" description="Methyltransferase putative zinc binding" evidence="2">
    <location>
        <begin position="6"/>
        <end position="58"/>
    </location>
</feature>
<dbReference type="InterPro" id="IPR013691">
    <property type="entry name" value="MeTrfase_14"/>
</dbReference>
<dbReference type="GO" id="GO:0016740">
    <property type="term" value="F:transferase activity"/>
    <property type="evidence" value="ECO:0007669"/>
    <property type="project" value="UniProtKB-KW"/>
</dbReference>
<sequence length="366" mass="37450">MSSIVCRWCGGDRGELVLDLGAQPASEYFPPITEPGPDPLFPLRLWLCAGCGLAQLPDDDEVPEQPEGVEPRALTDQRRDAVAAAAAAGLLPSGGTVVEGPTPHGGSWLPELSARGIHPAGPGVRADVVVDGSFGLMHARDQAAALDGLLARLADDGVFLFQFHTFAAILRHGQWNAVRHGHFAYYSAPTAVAMLAGRGLTVTDAWTFPLYGGTVLLAARRGGAAGPSVGEVVDAELAGGVHDPVRAAALQESVGTSATALRETVDAAVACGGRVMGYSAASRAVALLHMAGVGPDTLTAVADASPAKHGCRMPGSGIPVVPPADLLVAEPGVVVLFVPDLMDEVRRALPEVEAAGGRWVAAGATV</sequence>
<organism evidence="4 5">
    <name type="scientific">Pseudonocardia sulfidoxydans NBRC 16205</name>
    <dbReference type="NCBI Taxonomy" id="1223511"/>
    <lineage>
        <taxon>Bacteria</taxon>
        <taxon>Bacillati</taxon>
        <taxon>Actinomycetota</taxon>
        <taxon>Actinomycetes</taxon>
        <taxon>Pseudonocardiales</taxon>
        <taxon>Pseudonocardiaceae</taxon>
        <taxon>Pseudonocardia</taxon>
    </lineage>
</organism>
<evidence type="ECO:0000313" key="4">
    <source>
        <dbReference type="EMBL" id="GEL25446.1"/>
    </source>
</evidence>
<dbReference type="Proteomes" id="UP000321685">
    <property type="component" value="Unassembled WGS sequence"/>
</dbReference>
<dbReference type="Gene3D" id="3.40.50.150">
    <property type="entry name" value="Vaccinia Virus protein VP39"/>
    <property type="match status" value="1"/>
</dbReference>
<dbReference type="OrthoDB" id="3637131at2"/>
<comment type="caution">
    <text evidence="4">The sequence shown here is derived from an EMBL/GenBank/DDBJ whole genome shotgun (WGS) entry which is preliminary data.</text>
</comment>
<dbReference type="EMBL" id="BJVJ01000054">
    <property type="protein sequence ID" value="GEL25446.1"/>
    <property type="molecule type" value="Genomic_DNA"/>
</dbReference>
<reference evidence="4 5" key="1">
    <citation type="submission" date="2019-07" db="EMBL/GenBank/DDBJ databases">
        <title>Whole genome shotgun sequence of Pseudonocardia sulfidoxydans NBRC 16205.</title>
        <authorList>
            <person name="Hosoyama A."/>
            <person name="Uohara A."/>
            <person name="Ohji S."/>
            <person name="Ichikawa N."/>
        </authorList>
    </citation>
    <scope>NUCLEOTIDE SEQUENCE [LARGE SCALE GENOMIC DNA]</scope>
    <source>
        <strain evidence="4 5">NBRC 16205</strain>
    </source>
</reference>
<dbReference type="AlphaFoldDB" id="A0A511DKW4"/>
<accession>A0A511DKW4</accession>
<dbReference type="InterPro" id="IPR013630">
    <property type="entry name" value="Methyltransf_Zn-bd_dom_put"/>
</dbReference>
<dbReference type="Gene3D" id="6.20.50.110">
    <property type="entry name" value="Methyltransferase, zinc-binding domain"/>
    <property type="match status" value="1"/>
</dbReference>
<feature type="region of interest" description="Disordered" evidence="1">
    <location>
        <begin position="57"/>
        <end position="76"/>
    </location>
</feature>
<protein>
    <submittedName>
        <fullName evidence="4">Transferase</fullName>
    </submittedName>
</protein>
<dbReference type="Pfam" id="PF08421">
    <property type="entry name" value="Methyltransf_13"/>
    <property type="match status" value="1"/>
</dbReference>
<proteinExistence type="predicted"/>